<dbReference type="InterPro" id="IPR011032">
    <property type="entry name" value="GroES-like_sf"/>
</dbReference>
<dbReference type="InterPro" id="IPR036291">
    <property type="entry name" value="NAD(P)-bd_dom_sf"/>
</dbReference>
<dbReference type="Gene3D" id="3.40.50.720">
    <property type="entry name" value="NAD(P)-binding Rossmann-like Domain"/>
    <property type="match status" value="1"/>
</dbReference>
<dbReference type="PANTHER" id="PTHR48106">
    <property type="entry name" value="QUINONE OXIDOREDUCTASE PIG3-RELATED"/>
    <property type="match status" value="1"/>
</dbReference>
<dbReference type="FunFam" id="3.40.50.720:FF:000053">
    <property type="entry name" value="Quinone oxidoreductase 1"/>
    <property type="match status" value="1"/>
</dbReference>
<dbReference type="AlphaFoldDB" id="A0A6L9SGW7"/>
<dbReference type="InterPro" id="IPR013154">
    <property type="entry name" value="ADH-like_N"/>
</dbReference>
<dbReference type="GO" id="GO:0035925">
    <property type="term" value="F:mRNA 3'-UTR AU-rich region binding"/>
    <property type="evidence" value="ECO:0007669"/>
    <property type="project" value="TreeGrafter"/>
</dbReference>
<dbReference type="Gene3D" id="3.90.180.10">
    <property type="entry name" value="Medium-chain alcohol dehydrogenases, catalytic domain"/>
    <property type="match status" value="1"/>
</dbReference>
<dbReference type="SUPFAM" id="SSF51735">
    <property type="entry name" value="NAD(P)-binding Rossmann-fold domains"/>
    <property type="match status" value="1"/>
</dbReference>
<organism evidence="4 5">
    <name type="scientific">Phytoactinopolyspora halotolerans</name>
    <dbReference type="NCBI Taxonomy" id="1981512"/>
    <lineage>
        <taxon>Bacteria</taxon>
        <taxon>Bacillati</taxon>
        <taxon>Actinomycetota</taxon>
        <taxon>Actinomycetes</taxon>
        <taxon>Jiangellales</taxon>
        <taxon>Jiangellaceae</taxon>
        <taxon>Phytoactinopolyspora</taxon>
    </lineage>
</organism>
<dbReference type="GO" id="GO:0005829">
    <property type="term" value="C:cytosol"/>
    <property type="evidence" value="ECO:0007669"/>
    <property type="project" value="TreeGrafter"/>
</dbReference>
<keyword evidence="2" id="KW-0560">Oxidoreductase</keyword>
<keyword evidence="1" id="KW-0521">NADP</keyword>
<name>A0A6L9SGW7_9ACTN</name>
<evidence type="ECO:0000259" key="3">
    <source>
        <dbReference type="SMART" id="SM00829"/>
    </source>
</evidence>
<protein>
    <submittedName>
        <fullName evidence="4">Quinone oxidoreductase</fullName>
    </submittedName>
</protein>
<dbReference type="CDD" id="cd05286">
    <property type="entry name" value="QOR2"/>
    <property type="match status" value="1"/>
</dbReference>
<dbReference type="SMART" id="SM00829">
    <property type="entry name" value="PKS_ER"/>
    <property type="match status" value="1"/>
</dbReference>
<dbReference type="InterPro" id="IPR020843">
    <property type="entry name" value="ER"/>
</dbReference>
<keyword evidence="5" id="KW-1185">Reference proteome</keyword>
<dbReference type="Pfam" id="PF08240">
    <property type="entry name" value="ADH_N"/>
    <property type="match status" value="1"/>
</dbReference>
<feature type="domain" description="Enoyl reductase (ER)" evidence="3">
    <location>
        <begin position="10"/>
        <end position="318"/>
    </location>
</feature>
<gene>
    <name evidence="4" type="ORF">G1H10_27270</name>
</gene>
<dbReference type="InterPro" id="IPR047618">
    <property type="entry name" value="QOR-like"/>
</dbReference>
<dbReference type="PANTHER" id="PTHR48106:SF13">
    <property type="entry name" value="QUINONE OXIDOREDUCTASE-RELATED"/>
    <property type="match status" value="1"/>
</dbReference>
<evidence type="ECO:0000313" key="4">
    <source>
        <dbReference type="EMBL" id="NEE03874.1"/>
    </source>
</evidence>
<dbReference type="RefSeq" id="WP_163743910.1">
    <property type="nucleotide sequence ID" value="NZ_JAAGOA010000026.1"/>
</dbReference>
<dbReference type="Pfam" id="PF00107">
    <property type="entry name" value="ADH_zinc_N"/>
    <property type="match status" value="1"/>
</dbReference>
<dbReference type="GO" id="GO:0070402">
    <property type="term" value="F:NADPH binding"/>
    <property type="evidence" value="ECO:0007669"/>
    <property type="project" value="TreeGrafter"/>
</dbReference>
<dbReference type="EMBL" id="JAAGOA010000026">
    <property type="protein sequence ID" value="NEE03874.1"/>
    <property type="molecule type" value="Genomic_DNA"/>
</dbReference>
<sequence length="322" mass="33562">MRAIQVREVGGPEVLELVEVGEPQPGDGELLVDVGAAGVNYIDTYQRGGIYPLATPFVLGIEGAGTVRAVGAGVDGVAVGDRVAWKDALGSYAEQAVVQASEAVPVPDGVSDEDAAALLLQGMTAHYLATSLYPVQPGDWVVVHAAAGGVGLLLTQMVKMRGGNVLATVSTPEKAELARGAGADEIASYEDFADRARELTGGTGVACVYDGVGKTTFDRGLDALRVRGTMALFGAASGPVPPFDPQQLNAKGGLFLTRPTLGHYTRTREELDARAADLFGWAADGKLDVRIGGRYPLAEARRAHEDLQGRRTTGKLLLVPGE</sequence>
<evidence type="ECO:0000313" key="5">
    <source>
        <dbReference type="Proteomes" id="UP000475214"/>
    </source>
</evidence>
<dbReference type="SUPFAM" id="SSF50129">
    <property type="entry name" value="GroES-like"/>
    <property type="match status" value="1"/>
</dbReference>
<comment type="caution">
    <text evidence="4">The sequence shown here is derived from an EMBL/GenBank/DDBJ whole genome shotgun (WGS) entry which is preliminary data.</text>
</comment>
<accession>A0A6L9SGW7</accession>
<reference evidence="4 5" key="1">
    <citation type="submission" date="2020-02" db="EMBL/GenBank/DDBJ databases">
        <authorList>
            <person name="Li X.-J."/>
            <person name="Han X.-M."/>
        </authorList>
    </citation>
    <scope>NUCLEOTIDE SEQUENCE [LARGE SCALE GENOMIC DNA]</scope>
    <source>
        <strain evidence="4 5">CCTCC AB 2017055</strain>
    </source>
</reference>
<evidence type="ECO:0000256" key="1">
    <source>
        <dbReference type="ARBA" id="ARBA00022857"/>
    </source>
</evidence>
<dbReference type="Proteomes" id="UP000475214">
    <property type="component" value="Unassembled WGS sequence"/>
</dbReference>
<dbReference type="InterPro" id="IPR013149">
    <property type="entry name" value="ADH-like_C"/>
</dbReference>
<evidence type="ECO:0000256" key="2">
    <source>
        <dbReference type="ARBA" id="ARBA00023002"/>
    </source>
</evidence>
<proteinExistence type="predicted"/>
<dbReference type="GO" id="GO:0003960">
    <property type="term" value="F:quinone reductase (NADPH) activity"/>
    <property type="evidence" value="ECO:0007669"/>
    <property type="project" value="InterPro"/>
</dbReference>